<evidence type="ECO:0000256" key="3">
    <source>
        <dbReference type="ARBA" id="ARBA00022679"/>
    </source>
</evidence>
<dbReference type="GO" id="GO:0008194">
    <property type="term" value="F:UDP-glycosyltransferase activity"/>
    <property type="evidence" value="ECO:0007669"/>
    <property type="project" value="InterPro"/>
</dbReference>
<dbReference type="PANTHER" id="PTHR48046:SF6">
    <property type="entry name" value="GLYCOSYLTRANSFERASE"/>
    <property type="match status" value="1"/>
</dbReference>
<accession>A0AAE1JFL3</accession>
<sequence length="475" mass="52876">MEKVTRIAVVASPGFSHLVPILEFSKRLVHLHPDFHVTCIITTLESPPSSSIAYLQTLPSNIDSIFLPPIPKQELPQDVIPGVHVQLTVTLSLPYIHNELKSIKSKIGLAAFVVDGFSLEALDFASELNIFSYIYLPNAAMIFSLYYYSLNLDETVSSEFRDLKEPLKFPGCVPIHGRDLPTPFQDRSSLGYTQFLERARKLRFADGVLINSFQELEPDTVRAIHEEEIQGKKKKKPQVFLVGPVIQSGSSNETNGPDYCLTWLNNQPKKSVLYVSFGSGGTLSQDQLNELAHGLELSEVRFLWVVRAPSKVSTAAYLVDTLNENNPLGFLPEGFLERTKERGLVVPSWAPQIPILKHSSVGGFLSHCGWSSTLEGIVHGVPFITWPLFAEQRMNAVLLNDGLKVALRPKVKENNNGIVDRQEIAKVVKSLMDDEESNEIRVRIKILKDAAANALMEDGSSSRTLSVFAMNLRDK</sequence>
<dbReference type="Proteomes" id="UP001293593">
    <property type="component" value="Unassembled WGS sequence"/>
</dbReference>
<dbReference type="Pfam" id="PF00201">
    <property type="entry name" value="UDPGT"/>
    <property type="match status" value="1"/>
</dbReference>
<dbReference type="EMBL" id="JAWXYG010000007">
    <property type="protein sequence ID" value="KAK4267872.1"/>
    <property type="molecule type" value="Genomic_DNA"/>
</dbReference>
<proteinExistence type="inferred from homology"/>
<dbReference type="FunFam" id="3.40.50.2000:FF:000051">
    <property type="entry name" value="Glycosyltransferase"/>
    <property type="match status" value="1"/>
</dbReference>
<keyword evidence="2" id="KW-0328">Glycosyltransferase</keyword>
<evidence type="ECO:0000256" key="2">
    <source>
        <dbReference type="ARBA" id="ARBA00022676"/>
    </source>
</evidence>
<evidence type="ECO:0008006" key="6">
    <source>
        <dbReference type="Google" id="ProtNLM"/>
    </source>
</evidence>
<reference evidence="4" key="1">
    <citation type="submission" date="2023-10" db="EMBL/GenBank/DDBJ databases">
        <title>Chromosome-level genome of the transformable northern wattle, Acacia crassicarpa.</title>
        <authorList>
            <person name="Massaro I."/>
            <person name="Sinha N.R."/>
            <person name="Poethig S."/>
            <person name="Leichty A.R."/>
        </authorList>
    </citation>
    <scope>NUCLEOTIDE SEQUENCE</scope>
    <source>
        <strain evidence="4">Acra3RX</strain>
        <tissue evidence="4">Leaf</tissue>
    </source>
</reference>
<dbReference type="SUPFAM" id="SSF53756">
    <property type="entry name" value="UDP-Glycosyltransferase/glycogen phosphorylase"/>
    <property type="match status" value="1"/>
</dbReference>
<evidence type="ECO:0000313" key="5">
    <source>
        <dbReference type="Proteomes" id="UP001293593"/>
    </source>
</evidence>
<dbReference type="Gene3D" id="3.40.50.2000">
    <property type="entry name" value="Glycogen Phosphorylase B"/>
    <property type="match status" value="2"/>
</dbReference>
<dbReference type="PANTHER" id="PTHR48046">
    <property type="entry name" value="UDP-GLYCOSYLTRANSFERASE 72E1"/>
    <property type="match status" value="1"/>
</dbReference>
<gene>
    <name evidence="4" type="ORF">QN277_024598</name>
</gene>
<keyword evidence="5" id="KW-1185">Reference proteome</keyword>
<dbReference type="FunFam" id="3.40.50.2000:FF:000054">
    <property type="entry name" value="Glycosyltransferase"/>
    <property type="match status" value="1"/>
</dbReference>
<evidence type="ECO:0000256" key="1">
    <source>
        <dbReference type="ARBA" id="ARBA00009995"/>
    </source>
</evidence>
<name>A0AAE1JFL3_9FABA</name>
<evidence type="ECO:0000313" key="4">
    <source>
        <dbReference type="EMBL" id="KAK4267872.1"/>
    </source>
</evidence>
<dbReference type="CDD" id="cd03784">
    <property type="entry name" value="GT1_Gtf-like"/>
    <property type="match status" value="1"/>
</dbReference>
<organism evidence="4 5">
    <name type="scientific">Acacia crassicarpa</name>
    <name type="common">northern wattle</name>
    <dbReference type="NCBI Taxonomy" id="499986"/>
    <lineage>
        <taxon>Eukaryota</taxon>
        <taxon>Viridiplantae</taxon>
        <taxon>Streptophyta</taxon>
        <taxon>Embryophyta</taxon>
        <taxon>Tracheophyta</taxon>
        <taxon>Spermatophyta</taxon>
        <taxon>Magnoliopsida</taxon>
        <taxon>eudicotyledons</taxon>
        <taxon>Gunneridae</taxon>
        <taxon>Pentapetalae</taxon>
        <taxon>rosids</taxon>
        <taxon>fabids</taxon>
        <taxon>Fabales</taxon>
        <taxon>Fabaceae</taxon>
        <taxon>Caesalpinioideae</taxon>
        <taxon>mimosoid clade</taxon>
        <taxon>Acacieae</taxon>
        <taxon>Acacia</taxon>
    </lineage>
</organism>
<dbReference type="InterPro" id="IPR002213">
    <property type="entry name" value="UDP_glucos_trans"/>
</dbReference>
<comment type="caution">
    <text evidence="4">The sequence shown here is derived from an EMBL/GenBank/DDBJ whole genome shotgun (WGS) entry which is preliminary data.</text>
</comment>
<keyword evidence="3" id="KW-0808">Transferase</keyword>
<dbReference type="AlphaFoldDB" id="A0AAE1JFL3"/>
<protein>
    <recommendedName>
        <fullName evidence="6">Glycosyltransferase</fullName>
    </recommendedName>
</protein>
<comment type="similarity">
    <text evidence="1">Belongs to the UDP-glycosyltransferase family.</text>
</comment>